<name>A0ACC0K884_CHOFU</name>
<accession>A0ACC0K884</accession>
<comment type="caution">
    <text evidence="1">The sequence shown here is derived from an EMBL/GenBank/DDBJ whole genome shotgun (WGS) entry which is preliminary data.</text>
</comment>
<sequence length="93" mass="10340">MKKFPENMQKTVEQQPGWDKFHSTVAVVVWALVATLVSAQITFSRDWTGGKRAPAPLDAQLTRLCRQFVVSAVYTLASQMASADTDVHAHLRP</sequence>
<dbReference type="EMBL" id="CM046124">
    <property type="protein sequence ID" value="KAI8432679.1"/>
    <property type="molecule type" value="Genomic_DNA"/>
</dbReference>
<protein>
    <submittedName>
        <fullName evidence="1">Uncharacterized protein</fullName>
    </submittedName>
</protein>
<keyword evidence="2" id="KW-1185">Reference proteome</keyword>
<dbReference type="Proteomes" id="UP001064048">
    <property type="component" value="Chromosome 24"/>
</dbReference>
<organism evidence="1 2">
    <name type="scientific">Choristoneura fumiferana</name>
    <name type="common">Spruce budworm moth</name>
    <name type="synonym">Archips fumiferana</name>
    <dbReference type="NCBI Taxonomy" id="7141"/>
    <lineage>
        <taxon>Eukaryota</taxon>
        <taxon>Metazoa</taxon>
        <taxon>Ecdysozoa</taxon>
        <taxon>Arthropoda</taxon>
        <taxon>Hexapoda</taxon>
        <taxon>Insecta</taxon>
        <taxon>Pterygota</taxon>
        <taxon>Neoptera</taxon>
        <taxon>Endopterygota</taxon>
        <taxon>Lepidoptera</taxon>
        <taxon>Glossata</taxon>
        <taxon>Ditrysia</taxon>
        <taxon>Tortricoidea</taxon>
        <taxon>Tortricidae</taxon>
        <taxon>Tortricinae</taxon>
        <taxon>Choristoneura</taxon>
    </lineage>
</organism>
<proteinExistence type="predicted"/>
<evidence type="ECO:0000313" key="1">
    <source>
        <dbReference type="EMBL" id="KAI8432679.1"/>
    </source>
</evidence>
<evidence type="ECO:0000313" key="2">
    <source>
        <dbReference type="Proteomes" id="UP001064048"/>
    </source>
</evidence>
<reference evidence="1 2" key="1">
    <citation type="journal article" date="2022" name="Genome Biol. Evol.">
        <title>The Spruce Budworm Genome: Reconstructing the Evolutionary History of Antifreeze Proteins.</title>
        <authorList>
            <person name="Beliveau C."/>
            <person name="Gagne P."/>
            <person name="Picq S."/>
            <person name="Vernygora O."/>
            <person name="Keeling C.I."/>
            <person name="Pinkney K."/>
            <person name="Doucet D."/>
            <person name="Wen F."/>
            <person name="Johnston J.S."/>
            <person name="Maaroufi H."/>
            <person name="Boyle B."/>
            <person name="Laroche J."/>
            <person name="Dewar K."/>
            <person name="Juretic N."/>
            <person name="Blackburn G."/>
            <person name="Nisole A."/>
            <person name="Brunet B."/>
            <person name="Brandao M."/>
            <person name="Lumley L."/>
            <person name="Duan J."/>
            <person name="Quan G."/>
            <person name="Lucarotti C.J."/>
            <person name="Roe A.D."/>
            <person name="Sperling F.A.H."/>
            <person name="Levesque R.C."/>
            <person name="Cusson M."/>
        </authorList>
    </citation>
    <scope>NUCLEOTIDE SEQUENCE [LARGE SCALE GENOMIC DNA]</scope>
    <source>
        <strain evidence="1">Glfc:IPQL:Cfum</strain>
    </source>
</reference>
<gene>
    <name evidence="1" type="ORF">MSG28_013644</name>
</gene>